<organism evidence="2 3">
    <name type="scientific">Dendryphion nanum</name>
    <dbReference type="NCBI Taxonomy" id="256645"/>
    <lineage>
        <taxon>Eukaryota</taxon>
        <taxon>Fungi</taxon>
        <taxon>Dikarya</taxon>
        <taxon>Ascomycota</taxon>
        <taxon>Pezizomycotina</taxon>
        <taxon>Dothideomycetes</taxon>
        <taxon>Pleosporomycetidae</taxon>
        <taxon>Pleosporales</taxon>
        <taxon>Torulaceae</taxon>
        <taxon>Dendryphion</taxon>
    </lineage>
</organism>
<dbReference type="InterPro" id="IPR036047">
    <property type="entry name" value="F-box-like_dom_sf"/>
</dbReference>
<feature type="domain" description="F-box" evidence="1">
    <location>
        <begin position="1"/>
        <end position="45"/>
    </location>
</feature>
<keyword evidence="3" id="KW-1185">Reference proteome</keyword>
<sequence length="578" mass="67752">MDRFPQELIDQICGFLSSDDLPRIYNVSTKFRKAADDQAKLYRQSNFEFSNRERLPYVRGMPFERAVRWIEYISEYSKEQHQQFLTKYSGFRLRYLRSVHFYTYFPDLEDHDDGHDRTTCTCDHHFNCRETADELREKDEAFTRQIRDLFTTLKTVEDRAGKGNHGRYFVTIYTPSRVVLGECCLHRKIDNWRTHLIDPNSLPDVLSVCGLVITQIGYSQAKLDYRISIDLVDRFPNLEHLQYETGRDEWTWSRESPADELIFDFDGVRRDTRHDFGRAIMGLKIPKTLEKVSLNFFHEHGHEGGNVNIYHWQSMPNLIGSAKKDPFSTGIRFLSYHLSVLELKAQVDESLFWPNDGSTPTWPSLQSISVMFHMISPSGAWYFEGPRGEGRDSIGYEVNESSYPPLETTGDDLWLHDEIEENPRSLENGGHHLQFRISPNENLLCPLLTSLAKAAANMPKLKKLNVYSHLTWDPYCASDDELEPFEHFEPPRYMYDVNNQRGFDWGFAYAPPGHHSICPWNSFVEDEDRGEICSARQMWWRAGDWRPIPELHGLFRQIGYQEHGEALEEYWGYDQFVK</sequence>
<dbReference type="Proteomes" id="UP000700596">
    <property type="component" value="Unassembled WGS sequence"/>
</dbReference>
<reference evidence="2" key="1">
    <citation type="journal article" date="2021" name="Nat. Commun.">
        <title>Genetic determinants of endophytism in the Arabidopsis root mycobiome.</title>
        <authorList>
            <person name="Mesny F."/>
            <person name="Miyauchi S."/>
            <person name="Thiergart T."/>
            <person name="Pickel B."/>
            <person name="Atanasova L."/>
            <person name="Karlsson M."/>
            <person name="Huettel B."/>
            <person name="Barry K.W."/>
            <person name="Haridas S."/>
            <person name="Chen C."/>
            <person name="Bauer D."/>
            <person name="Andreopoulos W."/>
            <person name="Pangilinan J."/>
            <person name="LaButti K."/>
            <person name="Riley R."/>
            <person name="Lipzen A."/>
            <person name="Clum A."/>
            <person name="Drula E."/>
            <person name="Henrissat B."/>
            <person name="Kohler A."/>
            <person name="Grigoriev I.V."/>
            <person name="Martin F.M."/>
            <person name="Hacquard S."/>
        </authorList>
    </citation>
    <scope>NUCLEOTIDE SEQUENCE</scope>
    <source>
        <strain evidence="2">MPI-CAGE-CH-0243</strain>
    </source>
</reference>
<name>A0A9P9E3U2_9PLEO</name>
<protein>
    <recommendedName>
        <fullName evidence="1">F-box domain-containing protein</fullName>
    </recommendedName>
</protein>
<dbReference type="EMBL" id="JAGMWT010000003">
    <property type="protein sequence ID" value="KAH7131859.1"/>
    <property type="molecule type" value="Genomic_DNA"/>
</dbReference>
<gene>
    <name evidence="2" type="ORF">B0J11DRAFT_599868</name>
</gene>
<dbReference type="OrthoDB" id="5985073at2759"/>
<comment type="caution">
    <text evidence="2">The sequence shown here is derived from an EMBL/GenBank/DDBJ whole genome shotgun (WGS) entry which is preliminary data.</text>
</comment>
<accession>A0A9P9E3U2</accession>
<evidence type="ECO:0000313" key="2">
    <source>
        <dbReference type="EMBL" id="KAH7131859.1"/>
    </source>
</evidence>
<dbReference type="PROSITE" id="PS50181">
    <property type="entry name" value="FBOX"/>
    <property type="match status" value="1"/>
</dbReference>
<proteinExistence type="predicted"/>
<dbReference type="SUPFAM" id="SSF81383">
    <property type="entry name" value="F-box domain"/>
    <property type="match status" value="1"/>
</dbReference>
<evidence type="ECO:0000313" key="3">
    <source>
        <dbReference type="Proteomes" id="UP000700596"/>
    </source>
</evidence>
<evidence type="ECO:0000259" key="1">
    <source>
        <dbReference type="PROSITE" id="PS50181"/>
    </source>
</evidence>
<dbReference type="AlphaFoldDB" id="A0A9P9E3U2"/>
<dbReference type="InterPro" id="IPR001810">
    <property type="entry name" value="F-box_dom"/>
</dbReference>